<dbReference type="GO" id="GO:0006538">
    <property type="term" value="P:L-glutamate catabolic process"/>
    <property type="evidence" value="ECO:0007669"/>
    <property type="project" value="TreeGrafter"/>
</dbReference>
<dbReference type="GO" id="GO:0005739">
    <property type="term" value="C:mitochondrion"/>
    <property type="evidence" value="ECO:0007669"/>
    <property type="project" value="TreeGrafter"/>
</dbReference>
<dbReference type="InterPro" id="IPR006095">
    <property type="entry name" value="Glu/Leu/Phe/Val/Trp_DH"/>
</dbReference>
<dbReference type="EC" id="1.4.1.3" evidence="1"/>
<accession>A0A0L7L814</accession>
<dbReference type="Gene3D" id="3.40.50.720">
    <property type="entry name" value="NAD(P)-binding Rossmann-like Domain"/>
    <property type="match status" value="1"/>
</dbReference>
<sequence length="265" mass="29224">MHGIFVNLRQLKPGHKFKGWENSLDIYIQETHKKSLGPWEVADEWTDYNLRWNDSEYGGVKDLRITPNKLWKPDVLMYNSCSKVPAPTCGTVVDCCDTLLNLTGYNDINASACVTGKPINGGGIHGRVEATGRGVFLTINAFVQDPMWMKLGKTAMIQGFGNVGTYAAIYLHKHGGFEGAKEAPAELLYEKCDIFVFSATEKTVNETVAAKLNCKVKRRPRQGCGTRSRRDQASGGPAEVLVGASVTKVATTITTSRDRRTLNQH</sequence>
<feature type="non-terminal residue" evidence="8">
    <location>
        <position position="265"/>
    </location>
</feature>
<dbReference type="Pfam" id="PF02931">
    <property type="entry name" value="Neur_chan_LBD"/>
    <property type="match status" value="1"/>
</dbReference>
<evidence type="ECO:0000313" key="9">
    <source>
        <dbReference type="Proteomes" id="UP000037510"/>
    </source>
</evidence>
<dbReference type="InterPro" id="IPR036291">
    <property type="entry name" value="NAD(P)-bd_dom_sf"/>
</dbReference>
<dbReference type="GO" id="GO:0016020">
    <property type="term" value="C:membrane"/>
    <property type="evidence" value="ECO:0007669"/>
    <property type="project" value="InterPro"/>
</dbReference>
<evidence type="ECO:0000256" key="1">
    <source>
        <dbReference type="ARBA" id="ARBA00012889"/>
    </source>
</evidence>
<dbReference type="Gene3D" id="2.70.170.10">
    <property type="entry name" value="Neurotransmitter-gated ion-channel ligand-binding domain"/>
    <property type="match status" value="1"/>
</dbReference>
<keyword evidence="2 5" id="KW-0560">Oxidoreductase</keyword>
<evidence type="ECO:0000256" key="6">
    <source>
        <dbReference type="SAM" id="MobiDB-lite"/>
    </source>
</evidence>
<name>A0A0L7L814_OPEBR</name>
<dbReference type="GO" id="GO:0004352">
    <property type="term" value="F:glutamate dehydrogenase (NAD+) activity"/>
    <property type="evidence" value="ECO:0007669"/>
    <property type="project" value="TreeGrafter"/>
</dbReference>
<dbReference type="STRING" id="104452.A0A0L7L814"/>
<keyword evidence="9" id="KW-1185">Reference proteome</keyword>
<organism evidence="8 9">
    <name type="scientific">Operophtera brumata</name>
    <name type="common">Winter moth</name>
    <name type="synonym">Phalaena brumata</name>
    <dbReference type="NCBI Taxonomy" id="104452"/>
    <lineage>
        <taxon>Eukaryota</taxon>
        <taxon>Metazoa</taxon>
        <taxon>Ecdysozoa</taxon>
        <taxon>Arthropoda</taxon>
        <taxon>Hexapoda</taxon>
        <taxon>Insecta</taxon>
        <taxon>Pterygota</taxon>
        <taxon>Neoptera</taxon>
        <taxon>Endopterygota</taxon>
        <taxon>Lepidoptera</taxon>
        <taxon>Glossata</taxon>
        <taxon>Ditrysia</taxon>
        <taxon>Geometroidea</taxon>
        <taxon>Geometridae</taxon>
        <taxon>Larentiinae</taxon>
        <taxon>Operophtera</taxon>
    </lineage>
</organism>
<feature type="domain" description="Glutamate/phenylalanine/leucine/valine/L-tryptophan dehydrogenase C-terminal" evidence="7">
    <location>
        <begin position="124"/>
        <end position="257"/>
    </location>
</feature>
<evidence type="ECO:0000256" key="4">
    <source>
        <dbReference type="ARBA" id="ARBA00048577"/>
    </source>
</evidence>
<evidence type="ECO:0000256" key="5">
    <source>
        <dbReference type="RuleBase" id="RU004417"/>
    </source>
</evidence>
<dbReference type="Proteomes" id="UP000037510">
    <property type="component" value="Unassembled WGS sequence"/>
</dbReference>
<dbReference type="PANTHER" id="PTHR11606:SF13">
    <property type="entry name" value="GLUTAMATE DEHYDROGENASE 1, MITOCHONDRIAL"/>
    <property type="match status" value="1"/>
</dbReference>
<evidence type="ECO:0000313" key="8">
    <source>
        <dbReference type="EMBL" id="KOB71500.1"/>
    </source>
</evidence>
<dbReference type="GO" id="GO:0005230">
    <property type="term" value="F:extracellular ligand-gated monoatomic ion channel activity"/>
    <property type="evidence" value="ECO:0007669"/>
    <property type="project" value="InterPro"/>
</dbReference>
<dbReference type="Pfam" id="PF00208">
    <property type="entry name" value="ELFV_dehydrog"/>
    <property type="match status" value="1"/>
</dbReference>
<dbReference type="InterPro" id="IPR036734">
    <property type="entry name" value="Neur_chan_lig-bd_sf"/>
</dbReference>
<dbReference type="AlphaFoldDB" id="A0A0L7L814"/>
<comment type="caution">
    <text evidence="8">The sequence shown here is derived from an EMBL/GenBank/DDBJ whole genome shotgun (WGS) entry which is preliminary data.</text>
</comment>
<reference evidence="8 9" key="1">
    <citation type="journal article" date="2015" name="Genome Biol. Evol.">
        <title>The genome of winter moth (Operophtera brumata) provides a genomic perspective on sexual dimorphism and phenology.</title>
        <authorList>
            <person name="Derks M.F."/>
            <person name="Smit S."/>
            <person name="Salis L."/>
            <person name="Schijlen E."/>
            <person name="Bossers A."/>
            <person name="Mateman C."/>
            <person name="Pijl A.S."/>
            <person name="de Ridder D."/>
            <person name="Groenen M.A."/>
            <person name="Visser M.E."/>
            <person name="Megens H.J."/>
        </authorList>
    </citation>
    <scope>NUCLEOTIDE SEQUENCE [LARGE SCALE GENOMIC DNA]</scope>
    <source>
        <strain evidence="8">WM2013NL</strain>
        <tissue evidence="8">Head and thorax</tissue>
    </source>
</reference>
<proteinExistence type="inferred from homology"/>
<dbReference type="InterPro" id="IPR006202">
    <property type="entry name" value="Neur_chan_lig-bd"/>
</dbReference>
<dbReference type="EMBL" id="JTDY01002396">
    <property type="protein sequence ID" value="KOB71500.1"/>
    <property type="molecule type" value="Genomic_DNA"/>
</dbReference>
<comment type="catalytic activity">
    <reaction evidence="4">
        <text>L-glutamate + NADP(+) + H2O = 2-oxoglutarate + NH4(+) + NADPH + H(+)</text>
        <dbReference type="Rhea" id="RHEA:11612"/>
        <dbReference type="ChEBI" id="CHEBI:15377"/>
        <dbReference type="ChEBI" id="CHEBI:15378"/>
        <dbReference type="ChEBI" id="CHEBI:16810"/>
        <dbReference type="ChEBI" id="CHEBI:28938"/>
        <dbReference type="ChEBI" id="CHEBI:29985"/>
        <dbReference type="ChEBI" id="CHEBI:57783"/>
        <dbReference type="ChEBI" id="CHEBI:58349"/>
        <dbReference type="EC" id="1.4.1.3"/>
    </reaction>
</comment>
<gene>
    <name evidence="8" type="ORF">OBRU01_12818</name>
</gene>
<dbReference type="PANTHER" id="PTHR11606">
    <property type="entry name" value="GLUTAMATE DEHYDROGENASE"/>
    <property type="match status" value="1"/>
</dbReference>
<dbReference type="InterPro" id="IPR006096">
    <property type="entry name" value="Glu/Leu/Phe/Val/Trp_DH_C"/>
</dbReference>
<evidence type="ECO:0000256" key="3">
    <source>
        <dbReference type="ARBA" id="ARBA00047867"/>
    </source>
</evidence>
<feature type="region of interest" description="Disordered" evidence="6">
    <location>
        <begin position="219"/>
        <end position="238"/>
    </location>
</feature>
<dbReference type="SMART" id="SM00839">
    <property type="entry name" value="ELFV_dehydrog"/>
    <property type="match status" value="1"/>
</dbReference>
<comment type="similarity">
    <text evidence="5">Belongs to the Glu/Leu/Phe/Val dehydrogenases family.</text>
</comment>
<protein>
    <recommendedName>
        <fullName evidence="1">glutamate dehydrogenase [NAD(P)(+)]</fullName>
        <ecNumber evidence="1">1.4.1.3</ecNumber>
    </recommendedName>
</protein>
<dbReference type="PRINTS" id="PR00082">
    <property type="entry name" value="GLFDHDRGNASE"/>
</dbReference>
<evidence type="ECO:0000259" key="7">
    <source>
        <dbReference type="SMART" id="SM00839"/>
    </source>
</evidence>
<comment type="catalytic activity">
    <reaction evidence="3">
        <text>L-glutamate + NAD(+) + H2O = 2-oxoglutarate + NH4(+) + NADH + H(+)</text>
        <dbReference type="Rhea" id="RHEA:15133"/>
        <dbReference type="ChEBI" id="CHEBI:15377"/>
        <dbReference type="ChEBI" id="CHEBI:15378"/>
        <dbReference type="ChEBI" id="CHEBI:16810"/>
        <dbReference type="ChEBI" id="CHEBI:28938"/>
        <dbReference type="ChEBI" id="CHEBI:29985"/>
        <dbReference type="ChEBI" id="CHEBI:57540"/>
        <dbReference type="ChEBI" id="CHEBI:57945"/>
        <dbReference type="EC" id="1.4.1.3"/>
    </reaction>
</comment>
<dbReference type="SUPFAM" id="SSF51735">
    <property type="entry name" value="NAD(P)-binding Rossmann-fold domains"/>
    <property type="match status" value="1"/>
</dbReference>
<evidence type="ECO:0000256" key="2">
    <source>
        <dbReference type="ARBA" id="ARBA00023002"/>
    </source>
</evidence>
<dbReference type="SUPFAM" id="SSF63712">
    <property type="entry name" value="Nicotinic receptor ligand binding domain-like"/>
    <property type="match status" value="1"/>
</dbReference>